<feature type="modified residue" description="N6-carboxylysine" evidence="15">
    <location>
        <position position="124"/>
    </location>
</feature>
<comment type="pathway">
    <text evidence="13 15">Amino-acid biosynthesis; L-isoleucine biosynthesis; L-isoleucine from 2-oxobutanoate: step 3/4.</text>
</comment>
<proteinExistence type="inferred from homology"/>
<evidence type="ECO:0000259" key="16">
    <source>
        <dbReference type="Pfam" id="PF00920"/>
    </source>
</evidence>
<keyword evidence="10 15" id="KW-0100">Branched-chain amino acid biosynthesis</keyword>
<dbReference type="InterPro" id="IPR037237">
    <property type="entry name" value="IlvD/EDD_N"/>
</dbReference>
<dbReference type="RefSeq" id="WP_344097872.1">
    <property type="nucleotide sequence ID" value="NZ_BAAAHB010000161.1"/>
</dbReference>
<comment type="cofactor">
    <cofactor evidence="1 15">
        <name>Mg(2+)</name>
        <dbReference type="ChEBI" id="CHEBI:18420"/>
    </cofactor>
</comment>
<dbReference type="HAMAP" id="MF_00012">
    <property type="entry name" value="IlvD"/>
    <property type="match status" value="1"/>
</dbReference>
<dbReference type="SUPFAM" id="SSF143975">
    <property type="entry name" value="IlvD/EDD N-terminal domain-like"/>
    <property type="match status" value="1"/>
</dbReference>
<dbReference type="Pfam" id="PF24877">
    <property type="entry name" value="ILV_EDD_C"/>
    <property type="match status" value="1"/>
</dbReference>
<keyword evidence="9 15" id="KW-0456">Lyase</keyword>
<dbReference type="PANTHER" id="PTHR43661:SF3">
    <property type="entry name" value="D-XYLONATE DEHYDRATASE YAGF-RELATED"/>
    <property type="match status" value="1"/>
</dbReference>
<feature type="binding site" description="via carbamate group" evidence="15">
    <location>
        <position position="124"/>
    </location>
    <ligand>
        <name>Mg(2+)</name>
        <dbReference type="ChEBI" id="CHEBI:18420"/>
    </ligand>
</feature>
<feature type="binding site" evidence="15">
    <location>
        <position position="81"/>
    </location>
    <ligand>
        <name>Mg(2+)</name>
        <dbReference type="ChEBI" id="CHEBI:18420"/>
    </ligand>
</feature>
<feature type="active site" description="Proton acceptor" evidence="15">
    <location>
        <position position="522"/>
    </location>
</feature>
<dbReference type="NCBIfam" id="NF009103">
    <property type="entry name" value="PRK12448.1"/>
    <property type="match status" value="1"/>
</dbReference>
<dbReference type="InterPro" id="IPR004404">
    <property type="entry name" value="DihydroxyA_deHydtase"/>
</dbReference>
<feature type="domain" description="Dihydroxy-acid/6-phosphogluconate dehydratase C-terminal" evidence="17">
    <location>
        <begin position="413"/>
        <end position="608"/>
    </location>
</feature>
<dbReference type="PROSITE" id="PS00887">
    <property type="entry name" value="ILVD_EDD_2"/>
    <property type="match status" value="1"/>
</dbReference>
<evidence type="ECO:0000256" key="15">
    <source>
        <dbReference type="HAMAP-Rule" id="MF_00012"/>
    </source>
</evidence>
<sequence>MPELRSRTVTHGRNMAGARALMRASGVASADIGKPIIAVANSFTEFVPGHTHLAPVGRIVSDAILAAGAVPREFNTIAVDDGIAMGHAGMLYSLPSRDLIADSVEYMVEAHCADALICISNCDKITPGMLMAALRLNIPVVFVSGGPMEAGQATLVDGTVRKLDLINAIVDAVDENVSDEDVLRIEENACPTCGSCSGMFTANSMNCLTEAMGLSLPGNGSVLATHTARKALYENAGRTVVEITKRYYEQDDASVLPRNIATRAAFDNAMALDIAMGGSTNTILHLLAAAQEAGLDYDLKDIDAVSRRVPCLAKVAPNVAPGGTYYMEDVHRAGGIPAILGELYRAGLLNEDVHTVHAPGIKEWLDTWDVRGGSPSAEAVELWHAAPGCVRSATAFSQSERWATLDTDAAGGCIRDAAHAYSKDGGLAVLKGNLAPDGCVVKTAGVDESIWTFEGPAVVCESQEEAVDKILRKEIKEGDVVVIRYEGPKGGPGMQEMLYPTSFLKGRGLGKSCALVTDGRFSGGTSGLSIGHASPEAASGGAIALVHDGDRVRIDIPARSIELLVPDDELTARRAALGGTYAPKNRERKVSAALRAYAAMATSADKGAVRDVSRLG</sequence>
<gene>
    <name evidence="15 18" type="primary">ilvD</name>
    <name evidence="18" type="ORF">GCM10009544_64930</name>
</gene>
<organism evidence="18 19">
    <name type="scientific">Streptomyces stramineus</name>
    <dbReference type="NCBI Taxonomy" id="173861"/>
    <lineage>
        <taxon>Bacteria</taxon>
        <taxon>Bacillati</taxon>
        <taxon>Actinomycetota</taxon>
        <taxon>Actinomycetes</taxon>
        <taxon>Kitasatosporales</taxon>
        <taxon>Streptomycetaceae</taxon>
        <taxon>Streptomyces</taxon>
    </lineage>
</organism>
<keyword evidence="6 15" id="KW-0460">Magnesium</keyword>
<keyword evidence="7 15" id="KW-0408">Iron</keyword>
<accession>A0ABN1BET7</accession>
<comment type="function">
    <text evidence="15">Functions in the biosynthesis of branched-chain amino acids. Catalyzes the dehydration of (2R,3R)-2,3-dihydroxy-3-methylpentanoate (2,3-dihydroxy-3-methylvalerate) into 2-oxo-3-methylpentanoate (2-oxo-3-methylvalerate) and of (2R)-2,3-dihydroxy-3-methylbutanoate (2,3-dihydroxyisovalerate) into 2-oxo-3-methylbutanoate (2-oxoisovalerate), the penultimate precursor to L-isoleucine and L-valine, respectively.</text>
</comment>
<evidence type="ECO:0000256" key="2">
    <source>
        <dbReference type="ARBA" id="ARBA00006486"/>
    </source>
</evidence>
<dbReference type="PROSITE" id="PS00886">
    <property type="entry name" value="ILVD_EDD_1"/>
    <property type="match status" value="1"/>
</dbReference>
<evidence type="ECO:0000256" key="3">
    <source>
        <dbReference type="ARBA" id="ARBA00022605"/>
    </source>
</evidence>
<comment type="subunit">
    <text evidence="15">Homodimer.</text>
</comment>
<keyword evidence="4 15" id="KW-0001">2Fe-2S</keyword>
<evidence type="ECO:0000256" key="5">
    <source>
        <dbReference type="ARBA" id="ARBA00022723"/>
    </source>
</evidence>
<dbReference type="InterPro" id="IPR056740">
    <property type="entry name" value="ILV_EDD_C"/>
</dbReference>
<evidence type="ECO:0000256" key="11">
    <source>
        <dbReference type="ARBA" id="ARBA00029304"/>
    </source>
</evidence>
<feature type="binding site" evidence="15">
    <location>
        <position position="123"/>
    </location>
    <ligand>
        <name>Mg(2+)</name>
        <dbReference type="ChEBI" id="CHEBI:18420"/>
    </ligand>
</feature>
<dbReference type="InterPro" id="IPR020558">
    <property type="entry name" value="DiOHA_6PGluconate_deHydtase_CS"/>
</dbReference>
<dbReference type="Gene3D" id="3.50.30.80">
    <property type="entry name" value="IlvD/EDD C-terminal domain-like"/>
    <property type="match status" value="1"/>
</dbReference>
<comment type="caution">
    <text evidence="18">The sequence shown here is derived from an EMBL/GenBank/DDBJ whole genome shotgun (WGS) entry which is preliminary data.</text>
</comment>
<feature type="domain" description="Dihydroxy-acid/6-phosphogluconate dehydratase N-terminal" evidence="16">
    <location>
        <begin position="34"/>
        <end position="363"/>
    </location>
</feature>
<evidence type="ECO:0000256" key="13">
    <source>
        <dbReference type="ARBA" id="ARBA00029437"/>
    </source>
</evidence>
<comment type="catalytic activity">
    <reaction evidence="15">
        <text>(2R,3R)-2,3-dihydroxy-3-methylpentanoate = (S)-3-methyl-2-oxopentanoate + H2O</text>
        <dbReference type="Rhea" id="RHEA:27694"/>
        <dbReference type="ChEBI" id="CHEBI:15377"/>
        <dbReference type="ChEBI" id="CHEBI:35146"/>
        <dbReference type="ChEBI" id="CHEBI:49258"/>
        <dbReference type="EC" id="4.2.1.9"/>
    </reaction>
</comment>
<evidence type="ECO:0000256" key="7">
    <source>
        <dbReference type="ARBA" id="ARBA00023004"/>
    </source>
</evidence>
<comment type="catalytic activity">
    <reaction evidence="11">
        <text>(2R)-2,3-dihydroxy-3-methylbutanoate = 3-methyl-2-oxobutanoate + H2O</text>
        <dbReference type="Rhea" id="RHEA:24809"/>
        <dbReference type="ChEBI" id="CHEBI:11851"/>
        <dbReference type="ChEBI" id="CHEBI:15377"/>
        <dbReference type="ChEBI" id="CHEBI:49072"/>
        <dbReference type="EC" id="4.2.1.9"/>
    </reaction>
    <physiologicalReaction direction="left-to-right" evidence="11">
        <dbReference type="Rhea" id="RHEA:24810"/>
    </physiologicalReaction>
</comment>
<reference evidence="18 19" key="1">
    <citation type="journal article" date="2019" name="Int. J. Syst. Evol. Microbiol.">
        <title>The Global Catalogue of Microorganisms (GCM) 10K type strain sequencing project: providing services to taxonomists for standard genome sequencing and annotation.</title>
        <authorList>
            <consortium name="The Broad Institute Genomics Platform"/>
            <consortium name="The Broad Institute Genome Sequencing Center for Infectious Disease"/>
            <person name="Wu L."/>
            <person name="Ma J."/>
        </authorList>
    </citation>
    <scope>NUCLEOTIDE SEQUENCE [LARGE SCALE GENOMIC DNA]</scope>
    <source>
        <strain evidence="18 19">JCM 10649</strain>
    </source>
</reference>
<dbReference type="Pfam" id="PF00920">
    <property type="entry name" value="ILVD_EDD_N"/>
    <property type="match status" value="1"/>
</dbReference>
<evidence type="ECO:0000256" key="10">
    <source>
        <dbReference type="ARBA" id="ARBA00023304"/>
    </source>
</evidence>
<keyword evidence="19" id="KW-1185">Reference proteome</keyword>
<evidence type="ECO:0000256" key="9">
    <source>
        <dbReference type="ARBA" id="ARBA00023239"/>
    </source>
</evidence>
<comment type="similarity">
    <text evidence="2 15">Belongs to the IlvD/Edd family.</text>
</comment>
<comment type="caution">
    <text evidence="15">Lacks conserved residue(s) required for the propagation of feature annotation.</text>
</comment>
<evidence type="ECO:0000256" key="6">
    <source>
        <dbReference type="ARBA" id="ARBA00022842"/>
    </source>
</evidence>
<evidence type="ECO:0000313" key="18">
    <source>
        <dbReference type="EMBL" id="GAA0496179.1"/>
    </source>
</evidence>
<evidence type="ECO:0000256" key="1">
    <source>
        <dbReference type="ARBA" id="ARBA00001946"/>
    </source>
</evidence>
<dbReference type="PANTHER" id="PTHR43661">
    <property type="entry name" value="D-XYLONATE DEHYDRATASE"/>
    <property type="match status" value="1"/>
</dbReference>
<dbReference type="EMBL" id="BAAAHB010000161">
    <property type="protein sequence ID" value="GAA0496179.1"/>
    <property type="molecule type" value="Genomic_DNA"/>
</dbReference>
<dbReference type="InterPro" id="IPR000581">
    <property type="entry name" value="ILV_EDD_N"/>
</dbReference>
<dbReference type="SUPFAM" id="SSF52016">
    <property type="entry name" value="LeuD/IlvD-like"/>
    <property type="match status" value="1"/>
</dbReference>
<evidence type="ECO:0000259" key="17">
    <source>
        <dbReference type="Pfam" id="PF24877"/>
    </source>
</evidence>
<name>A0ABN1BET7_9ACTN</name>
<evidence type="ECO:0000256" key="4">
    <source>
        <dbReference type="ARBA" id="ARBA00022714"/>
    </source>
</evidence>
<evidence type="ECO:0000256" key="14">
    <source>
        <dbReference type="ARBA" id="ARBA00029490"/>
    </source>
</evidence>
<feature type="binding site" evidence="15">
    <location>
        <position position="496"/>
    </location>
    <ligand>
        <name>Mg(2+)</name>
        <dbReference type="ChEBI" id="CHEBI:18420"/>
    </ligand>
</feature>
<evidence type="ECO:0000313" key="19">
    <source>
        <dbReference type="Proteomes" id="UP001499895"/>
    </source>
</evidence>
<dbReference type="EC" id="4.2.1.9" evidence="14 15"/>
<dbReference type="InterPro" id="IPR042096">
    <property type="entry name" value="Dihydro-acid_dehy_C"/>
</dbReference>
<keyword evidence="5 15" id="KW-0479">Metal-binding</keyword>
<dbReference type="Proteomes" id="UP001499895">
    <property type="component" value="Unassembled WGS sequence"/>
</dbReference>
<dbReference type="NCBIfam" id="TIGR00110">
    <property type="entry name" value="ilvD"/>
    <property type="match status" value="1"/>
</dbReference>
<comment type="pathway">
    <text evidence="12 15">Amino-acid biosynthesis; L-valine biosynthesis; L-valine from pyruvate: step 3/4.</text>
</comment>
<keyword evidence="3 15" id="KW-0028">Amino-acid biosynthesis</keyword>
<keyword evidence="8 15" id="KW-0411">Iron-sulfur</keyword>
<evidence type="ECO:0000256" key="8">
    <source>
        <dbReference type="ARBA" id="ARBA00023014"/>
    </source>
</evidence>
<comment type="cofactor">
    <cofactor evidence="15">
        <name>[2Fe-2S] cluster</name>
        <dbReference type="ChEBI" id="CHEBI:190135"/>
    </cofactor>
    <text evidence="15">Binds 1 [2Fe-2S] cluster per subunit. This cluster acts as a Lewis acid cofactor.</text>
</comment>
<evidence type="ECO:0000256" key="12">
    <source>
        <dbReference type="ARBA" id="ARBA00029436"/>
    </source>
</evidence>
<protein>
    <recommendedName>
        <fullName evidence="14 15">Dihydroxy-acid dehydratase</fullName>
        <shortName evidence="15">DAD</shortName>
        <ecNumber evidence="14 15">4.2.1.9</ecNumber>
    </recommendedName>
</protein>